<dbReference type="Proteomes" id="UP000264589">
    <property type="component" value="Unassembled WGS sequence"/>
</dbReference>
<evidence type="ECO:0000256" key="4">
    <source>
        <dbReference type="ARBA" id="ARBA00022729"/>
    </source>
</evidence>
<dbReference type="GO" id="GO:0046872">
    <property type="term" value="F:metal ion binding"/>
    <property type="evidence" value="ECO:0007669"/>
    <property type="project" value="UniProtKB-KW"/>
</dbReference>
<dbReference type="PROSITE" id="PS51257">
    <property type="entry name" value="PROKAR_LIPOPROTEIN"/>
    <property type="match status" value="1"/>
</dbReference>
<keyword evidence="3" id="KW-0479">Metal-binding</keyword>
<dbReference type="OrthoDB" id="9778250at2"/>
<evidence type="ECO:0000259" key="7">
    <source>
        <dbReference type="Pfam" id="PF04389"/>
    </source>
</evidence>
<feature type="domain" description="Peptidase M28" evidence="7">
    <location>
        <begin position="333"/>
        <end position="542"/>
    </location>
</feature>
<dbReference type="PANTHER" id="PTHR12147">
    <property type="entry name" value="METALLOPEPTIDASE M28 FAMILY MEMBER"/>
    <property type="match status" value="1"/>
</dbReference>
<evidence type="ECO:0000313" key="9">
    <source>
        <dbReference type="Proteomes" id="UP000264589"/>
    </source>
</evidence>
<dbReference type="InParanoid" id="A0A371R8A9"/>
<keyword evidence="5" id="KW-0378">Hydrolase</keyword>
<comment type="caution">
    <text evidence="8">The sequence shown here is derived from an EMBL/GenBank/DDBJ whole genome shotgun (WGS) entry which is preliminary data.</text>
</comment>
<dbReference type="Pfam" id="PF04389">
    <property type="entry name" value="Peptidase_M28"/>
    <property type="match status" value="1"/>
</dbReference>
<accession>A0A371R8A9</accession>
<evidence type="ECO:0000256" key="5">
    <source>
        <dbReference type="ARBA" id="ARBA00022801"/>
    </source>
</evidence>
<dbReference type="CDD" id="cd04821">
    <property type="entry name" value="PA_M28_1_2"/>
    <property type="match status" value="1"/>
</dbReference>
<dbReference type="InterPro" id="IPR045175">
    <property type="entry name" value="M28_fam"/>
</dbReference>
<evidence type="ECO:0000313" key="8">
    <source>
        <dbReference type="EMBL" id="RFB01692.1"/>
    </source>
</evidence>
<keyword evidence="2" id="KW-0645">Protease</keyword>
<protein>
    <submittedName>
        <fullName evidence="8">Peptidase M28</fullName>
    </submittedName>
</protein>
<keyword evidence="4" id="KW-0732">Signal</keyword>
<dbReference type="SUPFAM" id="SSF52025">
    <property type="entry name" value="PA domain"/>
    <property type="match status" value="1"/>
</dbReference>
<organism evidence="8 9">
    <name type="scientific">Parvularcula marina</name>
    <dbReference type="NCBI Taxonomy" id="2292771"/>
    <lineage>
        <taxon>Bacteria</taxon>
        <taxon>Pseudomonadati</taxon>
        <taxon>Pseudomonadota</taxon>
        <taxon>Alphaproteobacteria</taxon>
        <taxon>Parvularculales</taxon>
        <taxon>Parvularculaceae</taxon>
        <taxon>Parvularcula</taxon>
    </lineage>
</organism>
<dbReference type="InterPro" id="IPR007484">
    <property type="entry name" value="Peptidase_M28"/>
</dbReference>
<name>A0A371R8A9_9PROT</name>
<dbReference type="SUPFAM" id="SSF53187">
    <property type="entry name" value="Zn-dependent exopeptidases"/>
    <property type="match status" value="1"/>
</dbReference>
<proteinExistence type="predicted"/>
<dbReference type="GO" id="GO:0004177">
    <property type="term" value="F:aminopeptidase activity"/>
    <property type="evidence" value="ECO:0007669"/>
    <property type="project" value="UniProtKB-KW"/>
</dbReference>
<evidence type="ECO:0000256" key="6">
    <source>
        <dbReference type="ARBA" id="ARBA00022833"/>
    </source>
</evidence>
<dbReference type="GO" id="GO:0006508">
    <property type="term" value="P:proteolysis"/>
    <property type="evidence" value="ECO:0007669"/>
    <property type="project" value="UniProtKB-KW"/>
</dbReference>
<dbReference type="PANTHER" id="PTHR12147:SF56">
    <property type="entry name" value="AMINOPEPTIDASE YDR415C-RELATED"/>
    <property type="match status" value="1"/>
</dbReference>
<dbReference type="GO" id="GO:0008235">
    <property type="term" value="F:metalloexopeptidase activity"/>
    <property type="evidence" value="ECO:0007669"/>
    <property type="project" value="InterPro"/>
</dbReference>
<dbReference type="AlphaFoldDB" id="A0A371R8A9"/>
<reference evidence="8 9" key="1">
    <citation type="submission" date="2018-08" db="EMBL/GenBank/DDBJ databases">
        <title>Parvularcula sp. SM1705, isolated from surface water of the South Sea China.</title>
        <authorList>
            <person name="Sun L."/>
        </authorList>
    </citation>
    <scope>NUCLEOTIDE SEQUENCE [LARGE SCALE GENOMIC DNA]</scope>
    <source>
        <strain evidence="8 9">SM1705</strain>
    </source>
</reference>
<keyword evidence="6" id="KW-0862">Zinc</keyword>
<dbReference type="Gene3D" id="3.50.30.30">
    <property type="match status" value="1"/>
</dbReference>
<evidence type="ECO:0000256" key="1">
    <source>
        <dbReference type="ARBA" id="ARBA00022438"/>
    </source>
</evidence>
<sequence>MKQMLMMGIGALALAACGGNDKAEDTAAVETETPAAEETVLVDIPAKTPDYELTGTPLPEFPPISEDSLRGWISTLASDEFEGRAPASKGGRMTREYLIDQMQGLGLEPGNKGSYEQAVGLVEMTAIPDQSSFSFALGGETETLDFGDEVVFWSKQVQEDISFEGSDVVFVGFGVNAPEYGWNDYEGLDVTGKTVIILVNDPGFYLEGEEFNGKAMTYYGRWTYKYEEAARQGAAAAIVVHETAPAAYGWGVVEGSWSGPQLDIERSDNGASRVKLEGWITHEVAEELFEAAGTTYADAKQSALSGNFTPTALEGITASGKIKNVINRNESANIAGVLPGTENPDEYIIYTAHWDHLGKTFAAIGGGGGADTINNGAVDNATGTAGLLAIAESFVNAEVQPERSILFLAVTAEESGLLGSAYFGENPFVPLNKIVGGINMDAVMPTGPANDLIVVGLGKSELEDVLSSVAEGYGKVLVPDQNPSAGYFYRSDHFSLSKKGVPMLYADKGQDLVDGGVEAGKAFDEEYTEVRYHKPADEYDESWRMDGLAETFSIMRDVGAELAYGEAWPNWYEGDEFKALRDEMMAGE</sequence>
<dbReference type="Gene3D" id="3.40.630.10">
    <property type="entry name" value="Zn peptidases"/>
    <property type="match status" value="1"/>
</dbReference>
<dbReference type="EMBL" id="QUQO01000002">
    <property type="protein sequence ID" value="RFB01692.1"/>
    <property type="molecule type" value="Genomic_DNA"/>
</dbReference>
<keyword evidence="9" id="KW-1185">Reference proteome</keyword>
<evidence type="ECO:0000256" key="2">
    <source>
        <dbReference type="ARBA" id="ARBA00022670"/>
    </source>
</evidence>
<dbReference type="RefSeq" id="WP_116393407.1">
    <property type="nucleotide sequence ID" value="NZ_QUQO01000002.1"/>
</dbReference>
<evidence type="ECO:0000256" key="3">
    <source>
        <dbReference type="ARBA" id="ARBA00022723"/>
    </source>
</evidence>
<keyword evidence="1" id="KW-0031">Aminopeptidase</keyword>
<gene>
    <name evidence="8" type="ORF">DX908_15600</name>
</gene>
<dbReference type="InterPro" id="IPR046450">
    <property type="entry name" value="PA_dom_sf"/>
</dbReference>